<evidence type="ECO:0000313" key="5">
    <source>
        <dbReference type="EMBL" id="KAF2889837.1"/>
    </source>
</evidence>
<feature type="domain" description="PDZ" evidence="4">
    <location>
        <begin position="68"/>
        <end position="148"/>
    </location>
</feature>
<dbReference type="AlphaFoldDB" id="A0A8K0CT57"/>
<organism evidence="5 6">
    <name type="scientific">Ignelater luminosus</name>
    <name type="common">Cucubano</name>
    <name type="synonym">Pyrophorus luminosus</name>
    <dbReference type="NCBI Taxonomy" id="2038154"/>
    <lineage>
        <taxon>Eukaryota</taxon>
        <taxon>Metazoa</taxon>
        <taxon>Ecdysozoa</taxon>
        <taxon>Arthropoda</taxon>
        <taxon>Hexapoda</taxon>
        <taxon>Insecta</taxon>
        <taxon>Pterygota</taxon>
        <taxon>Neoptera</taxon>
        <taxon>Endopterygota</taxon>
        <taxon>Coleoptera</taxon>
        <taxon>Polyphaga</taxon>
        <taxon>Elateriformia</taxon>
        <taxon>Elateroidea</taxon>
        <taxon>Elateridae</taxon>
        <taxon>Agrypninae</taxon>
        <taxon>Pyrophorini</taxon>
        <taxon>Ignelater</taxon>
    </lineage>
</organism>
<evidence type="ECO:0000313" key="6">
    <source>
        <dbReference type="Proteomes" id="UP000801492"/>
    </source>
</evidence>
<dbReference type="GO" id="GO:0031941">
    <property type="term" value="C:filamentous actin"/>
    <property type="evidence" value="ECO:0007669"/>
    <property type="project" value="TreeGrafter"/>
</dbReference>
<evidence type="ECO:0000256" key="1">
    <source>
        <dbReference type="ARBA" id="ARBA00004496"/>
    </source>
</evidence>
<evidence type="ECO:0000256" key="2">
    <source>
        <dbReference type="ARBA" id="ARBA00022490"/>
    </source>
</evidence>
<dbReference type="InterPro" id="IPR050604">
    <property type="entry name" value="PDZ-LIM_domain"/>
</dbReference>
<comment type="caution">
    <text evidence="5">The sequence shown here is derived from an EMBL/GenBank/DDBJ whole genome shotgun (WGS) entry which is preliminary data.</text>
</comment>
<dbReference type="Pfam" id="PF00595">
    <property type="entry name" value="PDZ"/>
    <property type="match status" value="1"/>
</dbReference>
<accession>A0A8K0CT57</accession>
<dbReference type="PROSITE" id="PS50106">
    <property type="entry name" value="PDZ"/>
    <property type="match status" value="1"/>
</dbReference>
<name>A0A8K0CT57_IGNLU</name>
<dbReference type="Proteomes" id="UP000801492">
    <property type="component" value="Unassembled WGS sequence"/>
</dbReference>
<dbReference type="GO" id="GO:0061061">
    <property type="term" value="P:muscle structure development"/>
    <property type="evidence" value="ECO:0007669"/>
    <property type="project" value="TreeGrafter"/>
</dbReference>
<dbReference type="GO" id="GO:0003779">
    <property type="term" value="F:actin binding"/>
    <property type="evidence" value="ECO:0007669"/>
    <property type="project" value="TreeGrafter"/>
</dbReference>
<dbReference type="SMART" id="SM00228">
    <property type="entry name" value="PDZ"/>
    <property type="match status" value="1"/>
</dbReference>
<keyword evidence="3" id="KW-0479">Metal-binding</keyword>
<keyword evidence="2" id="KW-0963">Cytoplasm</keyword>
<evidence type="ECO:0000256" key="3">
    <source>
        <dbReference type="ARBA" id="ARBA00023038"/>
    </source>
</evidence>
<dbReference type="InterPro" id="IPR036034">
    <property type="entry name" value="PDZ_sf"/>
</dbReference>
<dbReference type="GO" id="GO:0030018">
    <property type="term" value="C:Z disc"/>
    <property type="evidence" value="ECO:0007669"/>
    <property type="project" value="TreeGrafter"/>
</dbReference>
<comment type="subcellular location">
    <subcellularLocation>
        <location evidence="1">Cytoplasm</location>
    </subcellularLocation>
</comment>
<dbReference type="CDD" id="cd23068">
    <property type="entry name" value="PDZ_ZASP52-like"/>
    <property type="match status" value="1"/>
</dbReference>
<dbReference type="SUPFAM" id="SSF50156">
    <property type="entry name" value="PDZ domain-like"/>
    <property type="match status" value="1"/>
</dbReference>
<reference evidence="5" key="1">
    <citation type="submission" date="2019-08" db="EMBL/GenBank/DDBJ databases">
        <title>The genome of the North American firefly Photinus pyralis.</title>
        <authorList>
            <consortium name="Photinus pyralis genome working group"/>
            <person name="Fallon T.R."/>
            <person name="Sander Lower S.E."/>
            <person name="Weng J.-K."/>
        </authorList>
    </citation>
    <scope>NUCLEOTIDE SEQUENCE</scope>
    <source>
        <strain evidence="5">TRF0915ILg1</strain>
        <tissue evidence="5">Whole body</tissue>
    </source>
</reference>
<proteinExistence type="predicted"/>
<dbReference type="Gene3D" id="2.30.42.10">
    <property type="match status" value="1"/>
</dbReference>
<dbReference type="GO" id="GO:0051371">
    <property type="term" value="F:muscle alpha-actinin binding"/>
    <property type="evidence" value="ECO:0007669"/>
    <property type="project" value="TreeGrafter"/>
</dbReference>
<sequence>MGYYMSSSYLHEAISAFIACRGQGDGQTPKTLTIRGLFCTCFIATAAKCETLLSDTPLKMGGRLHEFVVTLKRNSPNIAWGFSLVGGADVNTPLIITKVAFGSPSDGVLQRGDIISKVGNYDARDIRHQDAQTLFKNAGDNVRIVVHR</sequence>
<dbReference type="GO" id="GO:0030036">
    <property type="term" value="P:actin cytoskeleton organization"/>
    <property type="evidence" value="ECO:0007669"/>
    <property type="project" value="TreeGrafter"/>
</dbReference>
<dbReference type="PANTHER" id="PTHR24214">
    <property type="entry name" value="PDZ AND LIM DOMAIN PROTEIN ZASP"/>
    <property type="match status" value="1"/>
</dbReference>
<keyword evidence="6" id="KW-1185">Reference proteome</keyword>
<dbReference type="EMBL" id="VTPC01061831">
    <property type="protein sequence ID" value="KAF2889837.1"/>
    <property type="molecule type" value="Genomic_DNA"/>
</dbReference>
<dbReference type="PANTHER" id="PTHR24214:SF55">
    <property type="entry name" value="Z BAND ALTERNATIVELY SPLICED PDZ-MOTIF PROTEIN 66, ISOFORM E"/>
    <property type="match status" value="1"/>
</dbReference>
<dbReference type="GO" id="GO:0001725">
    <property type="term" value="C:stress fiber"/>
    <property type="evidence" value="ECO:0007669"/>
    <property type="project" value="TreeGrafter"/>
</dbReference>
<keyword evidence="3" id="KW-0440">LIM domain</keyword>
<evidence type="ECO:0000259" key="4">
    <source>
        <dbReference type="PROSITE" id="PS50106"/>
    </source>
</evidence>
<gene>
    <name evidence="5" type="ORF">ILUMI_16336</name>
</gene>
<dbReference type="GO" id="GO:0005912">
    <property type="term" value="C:adherens junction"/>
    <property type="evidence" value="ECO:0007669"/>
    <property type="project" value="TreeGrafter"/>
</dbReference>
<keyword evidence="3" id="KW-0862">Zinc</keyword>
<dbReference type="OrthoDB" id="445995at2759"/>
<protein>
    <recommendedName>
        <fullName evidence="4">PDZ domain-containing protein</fullName>
    </recommendedName>
</protein>
<dbReference type="InterPro" id="IPR001478">
    <property type="entry name" value="PDZ"/>
</dbReference>